<protein>
    <submittedName>
        <fullName evidence="1">Uncharacterized protein</fullName>
    </submittedName>
</protein>
<dbReference type="Proteomes" id="UP000251314">
    <property type="component" value="Unassembled WGS sequence"/>
</dbReference>
<gene>
    <name evidence="1" type="ORF">PC110_g18002</name>
</gene>
<keyword evidence="2" id="KW-1185">Reference proteome</keyword>
<sequence length="296" mass="32484">MDHATGNSQRARLTALNAYGQFAEAENFTVKKICEAIAAGSSGDALYIVLDNFAMHLAFKEKGYVLATNTVASYVGNVKFDLLEVFPALQAVSSRRLQKMASILDKYCEKRGTDFTHQAPSCTKSDLGTLLTVIYEHATSPDDYKDAALLNLLWYLLSRSSDTCLYIYFKRMKSASTQGASLFLDLGNVATYLVHTLAVATIMQATPSEVLLNQLPRDVDKVHQVTTTTVPRQDLLVAQSQIGEVGTASVPPEKRIAVPEIQAYVNRFIQNRSAICGKEALALTKGLISPWSCPEY</sequence>
<dbReference type="EMBL" id="MJFZ01000735">
    <property type="protein sequence ID" value="RAW25581.1"/>
    <property type="molecule type" value="Genomic_DNA"/>
</dbReference>
<dbReference type="VEuPathDB" id="FungiDB:PC110_g18002"/>
<dbReference type="STRING" id="29920.A0A329RML8"/>
<accession>A0A329RML8</accession>
<proteinExistence type="predicted"/>
<dbReference type="AlphaFoldDB" id="A0A329RML8"/>
<evidence type="ECO:0000313" key="2">
    <source>
        <dbReference type="Proteomes" id="UP000251314"/>
    </source>
</evidence>
<organism evidence="1 2">
    <name type="scientific">Phytophthora cactorum</name>
    <dbReference type="NCBI Taxonomy" id="29920"/>
    <lineage>
        <taxon>Eukaryota</taxon>
        <taxon>Sar</taxon>
        <taxon>Stramenopiles</taxon>
        <taxon>Oomycota</taxon>
        <taxon>Peronosporomycetes</taxon>
        <taxon>Peronosporales</taxon>
        <taxon>Peronosporaceae</taxon>
        <taxon>Phytophthora</taxon>
    </lineage>
</organism>
<dbReference type="OrthoDB" id="116585at2759"/>
<comment type="caution">
    <text evidence="1">The sequence shown here is derived from an EMBL/GenBank/DDBJ whole genome shotgun (WGS) entry which is preliminary data.</text>
</comment>
<evidence type="ECO:0000313" key="1">
    <source>
        <dbReference type="EMBL" id="RAW25581.1"/>
    </source>
</evidence>
<reference evidence="1 2" key="1">
    <citation type="submission" date="2018-01" db="EMBL/GenBank/DDBJ databases">
        <title>Draft genome of the strawberry crown rot pathogen Phytophthora cactorum.</title>
        <authorList>
            <person name="Armitage A.D."/>
            <person name="Lysoe E."/>
            <person name="Nellist C.F."/>
            <person name="Harrison R.J."/>
            <person name="Brurberg M.B."/>
        </authorList>
    </citation>
    <scope>NUCLEOTIDE SEQUENCE [LARGE SCALE GENOMIC DNA]</scope>
    <source>
        <strain evidence="1 2">10300</strain>
    </source>
</reference>
<name>A0A329RML8_9STRA</name>